<feature type="compositionally biased region" description="Gly residues" evidence="1">
    <location>
        <begin position="62"/>
        <end position="74"/>
    </location>
</feature>
<protein>
    <recommendedName>
        <fullName evidence="4">Molecular chaperone DnaJ</fullName>
    </recommendedName>
</protein>
<gene>
    <name evidence="2" type="ORF">SM757_02835</name>
</gene>
<comment type="caution">
    <text evidence="2">The sequence shown here is derived from an EMBL/GenBank/DDBJ whole genome shotgun (WGS) entry which is preliminary data.</text>
</comment>
<evidence type="ECO:0000313" key="2">
    <source>
        <dbReference type="EMBL" id="MDZ5455502.1"/>
    </source>
</evidence>
<dbReference type="Gene3D" id="6.20.20.10">
    <property type="match status" value="1"/>
</dbReference>
<organism evidence="2 3">
    <name type="scientific">Azohydromonas lata</name>
    <dbReference type="NCBI Taxonomy" id="45677"/>
    <lineage>
        <taxon>Bacteria</taxon>
        <taxon>Pseudomonadati</taxon>
        <taxon>Pseudomonadota</taxon>
        <taxon>Betaproteobacteria</taxon>
        <taxon>Burkholderiales</taxon>
        <taxon>Sphaerotilaceae</taxon>
        <taxon>Azohydromonas</taxon>
    </lineage>
</organism>
<keyword evidence="3" id="KW-1185">Reference proteome</keyword>
<dbReference type="EMBL" id="JAXOJX010000002">
    <property type="protein sequence ID" value="MDZ5455502.1"/>
    <property type="molecule type" value="Genomic_DNA"/>
</dbReference>
<dbReference type="RefSeq" id="WP_066331650.1">
    <property type="nucleotide sequence ID" value="NZ_JAXOJX010000002.1"/>
</dbReference>
<evidence type="ECO:0000256" key="1">
    <source>
        <dbReference type="SAM" id="MobiDB-lite"/>
    </source>
</evidence>
<dbReference type="SUPFAM" id="SSF57938">
    <property type="entry name" value="DnaJ/Hsp40 cysteine-rich domain"/>
    <property type="match status" value="1"/>
</dbReference>
<reference evidence="2 3" key="1">
    <citation type="submission" date="2023-11" db="EMBL/GenBank/DDBJ databases">
        <title>Draft genome of Azohydromonas lata strain H1 (DSM1123), a polyhydroxyalkanoate producer.</title>
        <authorList>
            <person name="Traversa D."/>
            <person name="D'Addabbo P."/>
            <person name="Pazzani C."/>
            <person name="Manzari C."/>
            <person name="Chiara M."/>
            <person name="Scrascia M."/>
        </authorList>
    </citation>
    <scope>NUCLEOTIDE SEQUENCE [LARGE SCALE GENOMIC DNA]</scope>
    <source>
        <strain evidence="2 3">H1</strain>
    </source>
</reference>
<sequence length="74" mass="7051">MNTTSSSDSSGNQREAPASTGDRAPMNPGDQAPPGTPGTGEDVCPRCGGSGRLGASDCPECGGSGKVNVGIGGA</sequence>
<accession>A0ABU5I8S9</accession>
<dbReference type="InterPro" id="IPR036410">
    <property type="entry name" value="HSP_DnaJ_Cys-rich_dom_sf"/>
</dbReference>
<name>A0ABU5I8S9_9BURK</name>
<feature type="compositionally biased region" description="Polar residues" evidence="1">
    <location>
        <begin position="1"/>
        <end position="13"/>
    </location>
</feature>
<evidence type="ECO:0000313" key="3">
    <source>
        <dbReference type="Proteomes" id="UP001293718"/>
    </source>
</evidence>
<proteinExistence type="predicted"/>
<feature type="region of interest" description="Disordered" evidence="1">
    <location>
        <begin position="1"/>
        <end position="74"/>
    </location>
</feature>
<evidence type="ECO:0008006" key="4">
    <source>
        <dbReference type="Google" id="ProtNLM"/>
    </source>
</evidence>
<dbReference type="Proteomes" id="UP001293718">
    <property type="component" value="Unassembled WGS sequence"/>
</dbReference>